<dbReference type="GO" id="GO:0000155">
    <property type="term" value="F:phosphorelay sensor kinase activity"/>
    <property type="evidence" value="ECO:0007669"/>
    <property type="project" value="InterPro"/>
</dbReference>
<dbReference type="Proteomes" id="UP000474757">
    <property type="component" value="Unassembled WGS sequence"/>
</dbReference>
<keyword evidence="2" id="KW-0808">Transferase</keyword>
<dbReference type="AlphaFoldDB" id="A0A6B2K5X9"/>
<dbReference type="GO" id="GO:0006109">
    <property type="term" value="P:regulation of carbohydrate metabolic process"/>
    <property type="evidence" value="ECO:0007669"/>
    <property type="project" value="InterPro"/>
</dbReference>
<proteinExistence type="predicted"/>
<feature type="domain" description="HPr kinase/phosphorylase C-terminal" evidence="1">
    <location>
        <begin position="24"/>
        <end position="99"/>
    </location>
</feature>
<dbReference type="InterPro" id="IPR011104">
    <property type="entry name" value="Hpr_kin/Pase_C"/>
</dbReference>
<dbReference type="Gene3D" id="3.40.50.300">
    <property type="entry name" value="P-loop containing nucleotide triphosphate hydrolases"/>
    <property type="match status" value="1"/>
</dbReference>
<sequence length="159" mass="16802">MPTRRPSRSAPASSSACRSDRVEEVLHASTVAVEGRGLLILGPSGSGKSALALELMAFGAELVADDRTIVTAEEGALFAAAPAAIAGMIEARYIGLLNAPARPRARIFAAMDLGRVEEERLPPRRKLTLLGADLPLLHKPVTGHFAAATFAYMRSGRRS</sequence>
<reference evidence="2 3" key="1">
    <citation type="submission" date="2020-02" db="EMBL/GenBank/DDBJ databases">
        <title>Pseudoroseicyclus tamarix, sp. nov., isolated from offshore sediment of a Tamarix chinensis forest.</title>
        <authorList>
            <person name="Gai Y."/>
        </authorList>
    </citation>
    <scope>NUCLEOTIDE SEQUENCE [LARGE SCALE GENOMIC DNA]</scope>
    <source>
        <strain evidence="2 3">CLL3-39</strain>
    </source>
</reference>
<dbReference type="InterPro" id="IPR027417">
    <property type="entry name" value="P-loop_NTPase"/>
</dbReference>
<organism evidence="2 3">
    <name type="scientific">Pseudoroseicyclus tamaricis</name>
    <dbReference type="NCBI Taxonomy" id="2705421"/>
    <lineage>
        <taxon>Bacteria</taxon>
        <taxon>Pseudomonadati</taxon>
        <taxon>Pseudomonadota</taxon>
        <taxon>Alphaproteobacteria</taxon>
        <taxon>Rhodobacterales</taxon>
        <taxon>Paracoccaceae</taxon>
        <taxon>Pseudoroseicyclus</taxon>
    </lineage>
</organism>
<keyword evidence="3" id="KW-1185">Reference proteome</keyword>
<keyword evidence="2" id="KW-0418">Kinase</keyword>
<accession>A0A6B2K5X9</accession>
<protein>
    <submittedName>
        <fullName evidence="2">Serine kinase</fullName>
    </submittedName>
</protein>
<name>A0A6B2K5X9_9RHOB</name>
<evidence type="ECO:0000313" key="2">
    <source>
        <dbReference type="EMBL" id="NDV02226.1"/>
    </source>
</evidence>
<dbReference type="Pfam" id="PF07475">
    <property type="entry name" value="Hpr_kinase_C"/>
    <property type="match status" value="1"/>
</dbReference>
<evidence type="ECO:0000259" key="1">
    <source>
        <dbReference type="Pfam" id="PF07475"/>
    </source>
</evidence>
<comment type="caution">
    <text evidence="2">The sequence shown here is derived from an EMBL/GenBank/DDBJ whole genome shotgun (WGS) entry which is preliminary data.</text>
</comment>
<dbReference type="SUPFAM" id="SSF53795">
    <property type="entry name" value="PEP carboxykinase-like"/>
    <property type="match status" value="1"/>
</dbReference>
<dbReference type="EMBL" id="JAAGAB010000003">
    <property type="protein sequence ID" value="NDV02226.1"/>
    <property type="molecule type" value="Genomic_DNA"/>
</dbReference>
<evidence type="ECO:0000313" key="3">
    <source>
        <dbReference type="Proteomes" id="UP000474757"/>
    </source>
</evidence>
<gene>
    <name evidence="2" type="ORF">GZA08_14745</name>
</gene>
<dbReference type="GO" id="GO:0005524">
    <property type="term" value="F:ATP binding"/>
    <property type="evidence" value="ECO:0007669"/>
    <property type="project" value="InterPro"/>
</dbReference>